<dbReference type="AlphaFoldDB" id="A0A840VWM3"/>
<name>A0A840VWM3_9PROT</name>
<keyword evidence="2" id="KW-1185">Reference proteome</keyword>
<organism evidence="1 2">
    <name type="scientific">Acidocella aromatica</name>
    <dbReference type="NCBI Taxonomy" id="1303579"/>
    <lineage>
        <taxon>Bacteria</taxon>
        <taxon>Pseudomonadati</taxon>
        <taxon>Pseudomonadota</taxon>
        <taxon>Alphaproteobacteria</taxon>
        <taxon>Acetobacterales</taxon>
        <taxon>Acidocellaceae</taxon>
        <taxon>Acidocella</taxon>
    </lineage>
</organism>
<evidence type="ECO:0000313" key="2">
    <source>
        <dbReference type="Proteomes" id="UP000553706"/>
    </source>
</evidence>
<sequence>MRQLRVAFAEAPGEAITTALKKRGFKWNGVSWDGIGDPDDVRAEAALAGGVVELV</sequence>
<comment type="caution">
    <text evidence="1">The sequence shown here is derived from an EMBL/GenBank/DDBJ whole genome shotgun (WGS) entry which is preliminary data.</text>
</comment>
<dbReference type="EMBL" id="JACHFJ010000021">
    <property type="protein sequence ID" value="MBB5374522.1"/>
    <property type="molecule type" value="Genomic_DNA"/>
</dbReference>
<proteinExistence type="predicted"/>
<dbReference type="RefSeq" id="WP_183267536.1">
    <property type="nucleotide sequence ID" value="NZ_JACHFJ010000021.1"/>
</dbReference>
<dbReference type="Proteomes" id="UP000553706">
    <property type="component" value="Unassembled WGS sequence"/>
</dbReference>
<reference evidence="1 2" key="1">
    <citation type="submission" date="2020-08" db="EMBL/GenBank/DDBJ databases">
        <title>Genomic Encyclopedia of Type Strains, Phase IV (KMG-IV): sequencing the most valuable type-strain genomes for metagenomic binning, comparative biology and taxonomic classification.</title>
        <authorList>
            <person name="Goeker M."/>
        </authorList>
    </citation>
    <scope>NUCLEOTIDE SEQUENCE [LARGE SCALE GENOMIC DNA]</scope>
    <source>
        <strain evidence="1 2">DSM 27026</strain>
    </source>
</reference>
<accession>A0A840VWM3</accession>
<evidence type="ECO:0000313" key="1">
    <source>
        <dbReference type="EMBL" id="MBB5374522.1"/>
    </source>
</evidence>
<protein>
    <submittedName>
        <fullName evidence="1">Uncharacterized protein</fullName>
    </submittedName>
</protein>
<gene>
    <name evidence="1" type="ORF">HNP71_002797</name>
</gene>